<keyword evidence="2" id="KW-1185">Reference proteome</keyword>
<feature type="region of interest" description="Disordered" evidence="1">
    <location>
        <begin position="1718"/>
        <end position="1912"/>
    </location>
</feature>
<feature type="compositionally biased region" description="Polar residues" evidence="1">
    <location>
        <begin position="924"/>
        <end position="947"/>
    </location>
</feature>
<proteinExistence type="predicted"/>
<feature type="compositionally biased region" description="Polar residues" evidence="1">
    <location>
        <begin position="416"/>
        <end position="433"/>
    </location>
</feature>
<feature type="compositionally biased region" description="Basic and acidic residues" evidence="1">
    <location>
        <begin position="884"/>
        <end position="899"/>
    </location>
</feature>
<feature type="compositionally biased region" description="Polar residues" evidence="1">
    <location>
        <begin position="1060"/>
        <end position="1084"/>
    </location>
</feature>
<feature type="region of interest" description="Disordered" evidence="1">
    <location>
        <begin position="378"/>
        <end position="433"/>
    </location>
</feature>
<feature type="compositionally biased region" description="Polar residues" evidence="1">
    <location>
        <begin position="1005"/>
        <end position="1019"/>
    </location>
</feature>
<feature type="compositionally biased region" description="Polar residues" evidence="1">
    <location>
        <begin position="1755"/>
        <end position="1764"/>
    </location>
</feature>
<feature type="compositionally biased region" description="Polar residues" evidence="1">
    <location>
        <begin position="1031"/>
        <end position="1052"/>
    </location>
</feature>
<dbReference type="PANTHER" id="PTHR14931:SF2">
    <property type="entry name" value="LIGAND DEPENDENT NUCLEAR RECEPTOR COREPRESSOR"/>
    <property type="match status" value="1"/>
</dbReference>
<sequence>MARVCRRQQCSVERRGFRQELDSWRHKLIHCVGFESIFEGLFGPGLLKDLSLFKDCEPESVSDWTFDENCLFCCLRRDKVKLSAQSSFFQDFPVRKTSIGYKSINLGHLVDLDEPASGAGQEALLKQEQAKIIRFERQAEEFLNAVFYRKDSPWVSDPNIPLVAREIMQRMIQQFAAEYTSKNSSTQDPSQPNSTKNQSLPKASPVTTSPTAATTQNPVLSKLLMADQDSPLDLTVRKSQSEPSEQDGVLDLSTKKSPCAGSTSLSHSPGCSSTQGNGENSTEAIAVDSNNQSKSPLEKFMVKLCTHHQKQFIRVLNDLYTEAQPGTEDLLRSDSATMEASTCSAGCAQLSSKHKEKDAMCLDMKSPTSADLFIDPSGSHSSLHLTEQTLKEPPPETNSVDGRENALTIVQKDSSELPTTKPNTGSSMDSSTLGYLTASNSSSLNFHHISKNMEGQTTGQEQDISAKVCEDGKDRMQSSALAESLIAVKVASENSEEGNSCIVPQRNSVKALSEEAWDSRFVGDLPSTADKENALQCSSKTPLCQDLEANEQDARPKQENHLHSLGRNKVGYHLYPSDKGQYDHSKDGWLAPSAMPAVHKASNGHSRTKTISTSIKTARKSKRASGLRINDYDNQCDVVYISQPITECHFENQRSIFSSRKTARKSTRGYFFNGDCCELPTVRTLARNLHSQEKASCSTLASEAVVTPKPTLTISAPRPTVDVHLPREDSPKEPSKEMTSLKEGGRNTSSEKGSQEPEVCSIMDKLNQSSSPRSKEMIVSSLVWPFSVHLPEEGTPEGSSTISALTASRVSSHEQDQQPVELLDTEEMSAPQDCHLVPSTESISEGSRTEVRSSPKTVNREESPLCSENQSPSVDLEPPVSLGKAEDNERISSESETRICPKAQTSVSPAAQTSISPGVEKSVSPGTETSISPSAETVVTPEAQTNVIPEAQTIVGPGIEGSVSPGVETNVSPKAETNISPGAETSFSLGVETSISPGAERSVTPEPQTSLGPEAQTSIIPGVKISISPGVETNVSPKAETSVSPRVETSISPRVETSVDPETQTSVSPGVETNVSPKAETSVSPEPKIEDAQELSTHLLLRENSVFTNENPSEVEESEAAGDTGKLEEGSDVRHPSEKVMCDQNIESPEENLDKKKKGKKFPEASDRCLRSQLSDSSSADRFLRNQISDSSSVCPEIKVSKNYTAKRSKKEGYPSGTAPDNFQMGSFHTKALQDTENPNVNENPSEKDAEQEGDRGGIITRQTFKNMLAKEAKEKKREIFPSSDPVTTVGQPLPEERLEICVQSKLSVENAHALSESIPCKREPEQSKEKPGHIPMQEVEEIVSEVDRENTQHKDNNDEPSSSVGLSSSGNGDATGPPKLIPRPKRLTSSTYNLRHAHSLDSSDTTKVTSEREAALVNSTPKENEASESGDPLEEDDVDTVVDDQPKFVEWCAEEENQELIASFNAQYMKVQKGWIQLEKEVQPTPRARNKSDKLKEIWKSKKRSRKCRGSLEVQKFSPVQMLFMTNFKLSNVCKWFLETTETRSLVIVKKLNTRLPGDTPPVKHPLQKYSPSSLYPSSLQAERLKKHLKKFPGATPVRNNWKTQKLWAKFRENPDQVETEDGSDVSLGPNAEGSIEEVKEERNSHPPTNLPTPASTRILRKYSNIRGKLRAQQRLIKNEKIESSLGVAVESKQSRKSVCINPLMSPKLALQVDADGFPVKPKNTEGVKGRKGKQMSESLPKAEVQNKRKRTEGSTQDRSLPSSKDKGPAVKASKEKHFDGSTKASAAKKPATKDKISQLPKKTSLKENKVKIPKKSPGKGCPPSRKEKENTNKRPTQPPVSETLTKPAKQKGAGESSSRSQTSTNRKQSSGKTRARPLTKSPENSAAQRKRKLKAKLDSIHSKRRRLDAK</sequence>
<dbReference type="PANTHER" id="PTHR14931">
    <property type="entry name" value="GENE 340-RELATED"/>
    <property type="match status" value="1"/>
</dbReference>
<dbReference type="InParanoid" id="A0A2Y9RR73"/>
<feature type="compositionally biased region" description="Basic and acidic residues" evidence="1">
    <location>
        <begin position="1320"/>
        <end position="1333"/>
    </location>
</feature>
<feature type="compositionally biased region" description="Basic and acidic residues" evidence="1">
    <location>
        <begin position="847"/>
        <end position="863"/>
    </location>
</feature>
<dbReference type="RefSeq" id="XP_023596176.1">
    <property type="nucleotide sequence ID" value="XM_023740408.1"/>
</dbReference>
<feature type="compositionally biased region" description="Polar residues" evidence="1">
    <location>
        <begin position="797"/>
        <end position="810"/>
    </location>
</feature>
<dbReference type="CTD" id="84458"/>
<feature type="compositionally biased region" description="Polar residues" evidence="1">
    <location>
        <begin position="1857"/>
        <end position="1874"/>
    </location>
</feature>
<feature type="compositionally biased region" description="Polar residues" evidence="1">
    <location>
        <begin position="1219"/>
        <end position="1244"/>
    </location>
</feature>
<dbReference type="InterPro" id="IPR028104">
    <property type="entry name" value="DUF4553"/>
</dbReference>
<feature type="compositionally biased region" description="Polar residues" evidence="1">
    <location>
        <begin position="180"/>
        <end position="201"/>
    </location>
</feature>
<feature type="compositionally biased region" description="Polar residues" evidence="1">
    <location>
        <begin position="260"/>
        <end position="281"/>
    </location>
</feature>
<feature type="compositionally biased region" description="Basic and acidic residues" evidence="1">
    <location>
        <begin position="724"/>
        <end position="745"/>
    </location>
</feature>
<feature type="compositionally biased region" description="Basic and acidic residues" evidence="1">
    <location>
        <begin position="1245"/>
        <end position="1256"/>
    </location>
</feature>
<protein>
    <submittedName>
        <fullName evidence="3">Ligand-dependent corepressor isoform X1</fullName>
    </submittedName>
</protein>
<feature type="compositionally biased region" description="Polar residues" evidence="1">
    <location>
        <begin position="378"/>
        <end position="388"/>
    </location>
</feature>
<feature type="compositionally biased region" description="Polar residues" evidence="1">
    <location>
        <begin position="903"/>
        <end position="916"/>
    </location>
</feature>
<feature type="compositionally biased region" description="Polar residues" evidence="1">
    <location>
        <begin position="1172"/>
        <end position="1188"/>
    </location>
</feature>
<dbReference type="Proteomes" id="UP000248480">
    <property type="component" value="Unplaced"/>
</dbReference>
<feature type="compositionally biased region" description="Polar residues" evidence="1">
    <location>
        <begin position="1647"/>
        <end position="1656"/>
    </location>
</feature>
<feature type="compositionally biased region" description="Basic and acidic residues" evidence="1">
    <location>
        <begin position="1765"/>
        <end position="1782"/>
    </location>
</feature>
<feature type="region of interest" description="Disordered" evidence="1">
    <location>
        <begin position="237"/>
        <end position="281"/>
    </location>
</feature>
<feature type="compositionally biased region" description="Low complexity" evidence="1">
    <location>
        <begin position="1362"/>
        <end position="1373"/>
    </location>
</feature>
<feature type="compositionally biased region" description="Low complexity" evidence="1">
    <location>
        <begin position="203"/>
        <end position="215"/>
    </location>
</feature>
<evidence type="ECO:0000313" key="2">
    <source>
        <dbReference type="Proteomes" id="UP000248480"/>
    </source>
</evidence>
<feature type="compositionally biased region" description="Polar residues" evidence="1">
    <location>
        <begin position="967"/>
        <end position="996"/>
    </location>
</feature>
<evidence type="ECO:0000313" key="3">
    <source>
        <dbReference type="RefSeq" id="XP_023596176.1"/>
    </source>
</evidence>
<feature type="region of interest" description="Disordered" evidence="1">
    <location>
        <begin position="1202"/>
        <end position="1262"/>
    </location>
</feature>
<feature type="region of interest" description="Disordered" evidence="1">
    <location>
        <begin position="710"/>
        <end position="759"/>
    </location>
</feature>
<feature type="region of interest" description="Disordered" evidence="1">
    <location>
        <begin position="1614"/>
        <end position="1656"/>
    </location>
</feature>
<accession>A0A2Y9RR73</accession>
<feature type="compositionally biased region" description="Basic and acidic residues" evidence="1">
    <location>
        <begin position="1346"/>
        <end position="1358"/>
    </location>
</feature>
<feature type="region of interest" description="Disordered" evidence="1">
    <location>
        <begin position="598"/>
        <end position="619"/>
    </location>
</feature>
<feature type="compositionally biased region" description="Basic and acidic residues" evidence="1">
    <location>
        <begin position="1161"/>
        <end position="1170"/>
    </location>
</feature>
<feature type="region of interest" description="Disordered" evidence="1">
    <location>
        <begin position="791"/>
        <end position="1188"/>
    </location>
</feature>
<dbReference type="GeneID" id="101350769"/>
<feature type="compositionally biased region" description="Basic and acidic residues" evidence="1">
    <location>
        <begin position="1125"/>
        <end position="1141"/>
    </location>
</feature>
<organism evidence="2 3">
    <name type="scientific">Trichechus manatus latirostris</name>
    <name type="common">Florida manatee</name>
    <dbReference type="NCBI Taxonomy" id="127582"/>
    <lineage>
        <taxon>Eukaryota</taxon>
        <taxon>Metazoa</taxon>
        <taxon>Chordata</taxon>
        <taxon>Craniata</taxon>
        <taxon>Vertebrata</taxon>
        <taxon>Euteleostomi</taxon>
        <taxon>Mammalia</taxon>
        <taxon>Eutheria</taxon>
        <taxon>Afrotheria</taxon>
        <taxon>Sirenia</taxon>
        <taxon>Trichechidae</taxon>
        <taxon>Trichechus</taxon>
    </lineage>
</organism>
<feature type="compositionally biased region" description="Polar residues" evidence="1">
    <location>
        <begin position="1835"/>
        <end position="1846"/>
    </location>
</feature>
<feature type="region of interest" description="Disordered" evidence="1">
    <location>
        <begin position="1312"/>
        <end position="1439"/>
    </location>
</feature>
<gene>
    <name evidence="3" type="primary">LCOR</name>
</gene>
<name>A0A2Y9RR73_TRIMA</name>
<feature type="compositionally biased region" description="Acidic residues" evidence="1">
    <location>
        <begin position="1427"/>
        <end position="1439"/>
    </location>
</feature>
<reference evidence="3" key="1">
    <citation type="submission" date="2025-08" db="UniProtKB">
        <authorList>
            <consortium name="RefSeq"/>
        </authorList>
    </citation>
    <scope>IDENTIFICATION</scope>
</reference>
<dbReference type="Pfam" id="PF15090">
    <property type="entry name" value="DUF4553"/>
    <property type="match status" value="1"/>
</dbReference>
<evidence type="ECO:0000256" key="1">
    <source>
        <dbReference type="SAM" id="MobiDB-lite"/>
    </source>
</evidence>
<feature type="region of interest" description="Disordered" evidence="1">
    <location>
        <begin position="179"/>
        <end position="218"/>
    </location>
</feature>